<accession>R7T336</accession>
<gene>
    <name evidence="2" type="ORF">CAPTEDRAFT_192256</name>
</gene>
<dbReference type="EMBL" id="KB312526">
    <property type="protein sequence ID" value="ELT87047.1"/>
    <property type="molecule type" value="Genomic_DNA"/>
</dbReference>
<feature type="compositionally biased region" description="Pro residues" evidence="1">
    <location>
        <begin position="77"/>
        <end position="89"/>
    </location>
</feature>
<evidence type="ECO:0000313" key="3">
    <source>
        <dbReference type="EnsemblMetazoa" id="CapteP192256"/>
    </source>
</evidence>
<reference evidence="4" key="1">
    <citation type="submission" date="2012-12" db="EMBL/GenBank/DDBJ databases">
        <authorList>
            <person name="Hellsten U."/>
            <person name="Grimwood J."/>
            <person name="Chapman J.A."/>
            <person name="Shapiro H."/>
            <person name="Aerts A."/>
            <person name="Otillar R.P."/>
            <person name="Terry A.Y."/>
            <person name="Boore J.L."/>
            <person name="Simakov O."/>
            <person name="Marletaz F."/>
            <person name="Cho S.-J."/>
            <person name="Edsinger-Gonzales E."/>
            <person name="Havlak P."/>
            <person name="Kuo D.-H."/>
            <person name="Larsson T."/>
            <person name="Lv J."/>
            <person name="Arendt D."/>
            <person name="Savage R."/>
            <person name="Osoegawa K."/>
            <person name="de Jong P."/>
            <person name="Lindberg D.R."/>
            <person name="Seaver E.C."/>
            <person name="Weisblat D.A."/>
            <person name="Putnam N.H."/>
            <person name="Grigoriev I.V."/>
            <person name="Rokhsar D.S."/>
        </authorList>
    </citation>
    <scope>NUCLEOTIDE SEQUENCE</scope>
    <source>
        <strain evidence="4">I ESC-2004</strain>
    </source>
</reference>
<evidence type="ECO:0000313" key="4">
    <source>
        <dbReference type="Proteomes" id="UP000014760"/>
    </source>
</evidence>
<dbReference type="HOGENOM" id="CLU_1961650_0_0_1"/>
<evidence type="ECO:0000256" key="1">
    <source>
        <dbReference type="SAM" id="MobiDB-lite"/>
    </source>
</evidence>
<feature type="compositionally biased region" description="Polar residues" evidence="1">
    <location>
        <begin position="47"/>
        <end position="59"/>
    </location>
</feature>
<dbReference type="EMBL" id="AMQN01016085">
    <property type="status" value="NOT_ANNOTATED_CDS"/>
    <property type="molecule type" value="Genomic_DNA"/>
</dbReference>
<protein>
    <submittedName>
        <fullName evidence="2 3">Uncharacterized protein</fullName>
    </submittedName>
</protein>
<reference evidence="3" key="3">
    <citation type="submission" date="2015-06" db="UniProtKB">
        <authorList>
            <consortium name="EnsemblMetazoa"/>
        </authorList>
    </citation>
    <scope>IDENTIFICATION</scope>
</reference>
<dbReference type="EnsemblMetazoa" id="CapteT192256">
    <property type="protein sequence ID" value="CapteP192256"/>
    <property type="gene ID" value="CapteG192256"/>
</dbReference>
<feature type="region of interest" description="Disordered" evidence="1">
    <location>
        <begin position="1"/>
        <end position="102"/>
    </location>
</feature>
<reference evidence="2 4" key="2">
    <citation type="journal article" date="2013" name="Nature">
        <title>Insights into bilaterian evolution from three spiralian genomes.</title>
        <authorList>
            <person name="Simakov O."/>
            <person name="Marletaz F."/>
            <person name="Cho S.J."/>
            <person name="Edsinger-Gonzales E."/>
            <person name="Havlak P."/>
            <person name="Hellsten U."/>
            <person name="Kuo D.H."/>
            <person name="Larsson T."/>
            <person name="Lv J."/>
            <person name="Arendt D."/>
            <person name="Savage R."/>
            <person name="Osoegawa K."/>
            <person name="de Jong P."/>
            <person name="Grimwood J."/>
            <person name="Chapman J.A."/>
            <person name="Shapiro H."/>
            <person name="Aerts A."/>
            <person name="Otillar R.P."/>
            <person name="Terry A.Y."/>
            <person name="Boore J.L."/>
            <person name="Grigoriev I.V."/>
            <person name="Lindberg D.R."/>
            <person name="Seaver E.C."/>
            <person name="Weisblat D.A."/>
            <person name="Putnam N.H."/>
            <person name="Rokhsar D.S."/>
        </authorList>
    </citation>
    <scope>NUCLEOTIDE SEQUENCE</scope>
    <source>
        <strain evidence="2 4">I ESC-2004</strain>
    </source>
</reference>
<evidence type="ECO:0000313" key="2">
    <source>
        <dbReference type="EMBL" id="ELT87047.1"/>
    </source>
</evidence>
<dbReference type="AlphaFoldDB" id="R7T336"/>
<keyword evidence="4" id="KW-1185">Reference proteome</keyword>
<proteinExistence type="predicted"/>
<dbReference type="Proteomes" id="UP000014760">
    <property type="component" value="Unassembled WGS sequence"/>
</dbReference>
<organism evidence="2">
    <name type="scientific">Capitella teleta</name>
    <name type="common">Polychaete worm</name>
    <dbReference type="NCBI Taxonomy" id="283909"/>
    <lineage>
        <taxon>Eukaryota</taxon>
        <taxon>Metazoa</taxon>
        <taxon>Spiralia</taxon>
        <taxon>Lophotrochozoa</taxon>
        <taxon>Annelida</taxon>
        <taxon>Polychaeta</taxon>
        <taxon>Sedentaria</taxon>
        <taxon>Scolecida</taxon>
        <taxon>Capitellidae</taxon>
        <taxon>Capitella</taxon>
    </lineage>
</organism>
<sequence length="158" mass="17609">MNKYSNLSDSEKRRLSDAATRSWRRDSNGQLPMRLLLNFDKTDPKKQATQRPAQPQASVDSYKPPPSMLDFNHLAPPNAPLVTQPPAPHLTPSTTIMAPAGPPPQMIDPRYTCYPFAAEPMSPPPPPPGFVHGVVTVAAEYHGTTYYHQYYAPVYHQN</sequence>
<name>R7T336_CAPTE</name>